<dbReference type="Gene3D" id="3.30.930.10">
    <property type="entry name" value="Bira Bifunctional Protein, Domain 2"/>
    <property type="match status" value="1"/>
</dbReference>
<reference evidence="6 7" key="1">
    <citation type="submission" date="2019-03" db="EMBL/GenBank/DDBJ databases">
        <title>Genomic Encyclopedia of Type Strains, Phase IV (KMG-IV): sequencing the most valuable type-strain genomes for metagenomic binning, comparative biology and taxonomic classification.</title>
        <authorList>
            <person name="Goeker M."/>
        </authorList>
    </citation>
    <scope>NUCLEOTIDE SEQUENCE [LARGE SCALE GENOMIC DNA]</scope>
    <source>
        <strain evidence="6 7">DSM 24830</strain>
    </source>
</reference>
<feature type="domain" description="BPL/LPL catalytic" evidence="5">
    <location>
        <begin position="19"/>
        <end position="194"/>
    </location>
</feature>
<keyword evidence="2" id="KW-0092">Biotin</keyword>
<dbReference type="PANTHER" id="PTHR12835">
    <property type="entry name" value="BIOTIN PROTEIN LIGASE"/>
    <property type="match status" value="1"/>
</dbReference>
<evidence type="ECO:0000256" key="3">
    <source>
        <dbReference type="ARBA" id="ARBA00024227"/>
    </source>
</evidence>
<proteinExistence type="predicted"/>
<keyword evidence="1 6" id="KW-0436">Ligase</keyword>
<dbReference type="InterPro" id="IPR003142">
    <property type="entry name" value="BPL_C"/>
</dbReference>
<dbReference type="EMBL" id="SMFQ01000002">
    <property type="protein sequence ID" value="TCJ88958.1"/>
    <property type="molecule type" value="Genomic_DNA"/>
</dbReference>
<comment type="caution">
    <text evidence="6">The sequence shown here is derived from an EMBL/GenBank/DDBJ whole genome shotgun (WGS) entry which is preliminary data.</text>
</comment>
<evidence type="ECO:0000256" key="4">
    <source>
        <dbReference type="ARBA" id="ARBA00047846"/>
    </source>
</evidence>
<protein>
    <recommendedName>
        <fullName evidence="3">biotin--[biotin carboxyl-carrier protein] ligase</fullName>
        <ecNumber evidence="3">6.3.4.15</ecNumber>
    </recommendedName>
</protein>
<evidence type="ECO:0000313" key="6">
    <source>
        <dbReference type="EMBL" id="TCJ88958.1"/>
    </source>
</evidence>
<dbReference type="OrthoDB" id="9807064at2"/>
<dbReference type="NCBIfam" id="TIGR00121">
    <property type="entry name" value="birA_ligase"/>
    <property type="match status" value="1"/>
</dbReference>
<dbReference type="CDD" id="cd16442">
    <property type="entry name" value="BPL"/>
    <property type="match status" value="1"/>
</dbReference>
<evidence type="ECO:0000256" key="1">
    <source>
        <dbReference type="ARBA" id="ARBA00022598"/>
    </source>
</evidence>
<dbReference type="RefSeq" id="WP_131904622.1">
    <property type="nucleotide sequence ID" value="NZ_BAAAFU010000008.1"/>
</dbReference>
<evidence type="ECO:0000259" key="5">
    <source>
        <dbReference type="PROSITE" id="PS51733"/>
    </source>
</evidence>
<dbReference type="AlphaFoldDB" id="A0A4R1FAL1"/>
<organism evidence="6 7">
    <name type="scientific">Cocleimonas flava</name>
    <dbReference type="NCBI Taxonomy" id="634765"/>
    <lineage>
        <taxon>Bacteria</taxon>
        <taxon>Pseudomonadati</taxon>
        <taxon>Pseudomonadota</taxon>
        <taxon>Gammaproteobacteria</taxon>
        <taxon>Thiotrichales</taxon>
        <taxon>Thiotrichaceae</taxon>
        <taxon>Cocleimonas</taxon>
    </lineage>
</organism>
<dbReference type="PROSITE" id="PS51733">
    <property type="entry name" value="BPL_LPL_CATALYTIC"/>
    <property type="match status" value="1"/>
</dbReference>
<dbReference type="EC" id="6.3.4.15" evidence="3"/>
<sequence length="274" mass="30886">MPTTHKPYNIEQILHEAGSKIPGKIHYLEEVASTNTWLKENGQCGDVCLSEKQFNGRGRRGNNWVSPDNGNIYLSFCFCLTENTQHRSLLGLVTGIAIAEALKDIGLKDHGVKWPNDIYWQGKKMGGILIETSNYSDQFIIGIGLNISLTGIEADNINQGITSVNDAMVGDEFSRDELLIRIIHRLSIHLDGFASMDFQSFKHLWREWDILRGESVNFQHQGEVISGTVNDIDKHGRLSILHTSGETQFYSSADIRLDKKSIQKFIKANNQRLN</sequence>
<comment type="catalytic activity">
    <reaction evidence="4">
        <text>biotin + L-lysyl-[protein] + ATP = N(6)-biotinyl-L-lysyl-[protein] + AMP + diphosphate + H(+)</text>
        <dbReference type="Rhea" id="RHEA:11756"/>
        <dbReference type="Rhea" id="RHEA-COMP:9752"/>
        <dbReference type="Rhea" id="RHEA-COMP:10505"/>
        <dbReference type="ChEBI" id="CHEBI:15378"/>
        <dbReference type="ChEBI" id="CHEBI:29969"/>
        <dbReference type="ChEBI" id="CHEBI:30616"/>
        <dbReference type="ChEBI" id="CHEBI:33019"/>
        <dbReference type="ChEBI" id="CHEBI:57586"/>
        <dbReference type="ChEBI" id="CHEBI:83144"/>
        <dbReference type="ChEBI" id="CHEBI:456215"/>
        <dbReference type="EC" id="6.3.4.15"/>
    </reaction>
</comment>
<dbReference type="Pfam" id="PF03099">
    <property type="entry name" value="BPL_LplA_LipB"/>
    <property type="match status" value="1"/>
</dbReference>
<evidence type="ECO:0000256" key="2">
    <source>
        <dbReference type="ARBA" id="ARBA00023267"/>
    </source>
</evidence>
<name>A0A4R1FAL1_9GAMM</name>
<dbReference type="Pfam" id="PF02237">
    <property type="entry name" value="BPL_C"/>
    <property type="match status" value="1"/>
</dbReference>
<dbReference type="InterPro" id="IPR004143">
    <property type="entry name" value="BPL_LPL_catalytic"/>
</dbReference>
<keyword evidence="7" id="KW-1185">Reference proteome</keyword>
<dbReference type="GO" id="GO:0004077">
    <property type="term" value="F:biotin--[biotin carboxyl-carrier protein] ligase activity"/>
    <property type="evidence" value="ECO:0007669"/>
    <property type="project" value="UniProtKB-EC"/>
</dbReference>
<evidence type="ECO:0000313" key="7">
    <source>
        <dbReference type="Proteomes" id="UP000294887"/>
    </source>
</evidence>
<gene>
    <name evidence="6" type="ORF">EV695_0819</name>
</gene>
<dbReference type="Proteomes" id="UP000294887">
    <property type="component" value="Unassembled WGS sequence"/>
</dbReference>
<dbReference type="SUPFAM" id="SSF55681">
    <property type="entry name" value="Class II aaRS and biotin synthetases"/>
    <property type="match status" value="1"/>
</dbReference>
<dbReference type="Gene3D" id="2.30.30.100">
    <property type="match status" value="1"/>
</dbReference>
<dbReference type="InterPro" id="IPR045864">
    <property type="entry name" value="aa-tRNA-synth_II/BPL/LPL"/>
</dbReference>
<dbReference type="GO" id="GO:0005737">
    <property type="term" value="C:cytoplasm"/>
    <property type="evidence" value="ECO:0007669"/>
    <property type="project" value="TreeGrafter"/>
</dbReference>
<dbReference type="PANTHER" id="PTHR12835:SF5">
    <property type="entry name" value="BIOTIN--PROTEIN LIGASE"/>
    <property type="match status" value="1"/>
</dbReference>
<dbReference type="InterPro" id="IPR004408">
    <property type="entry name" value="Biotin_CoA_COase_ligase"/>
</dbReference>
<accession>A0A4R1FAL1</accession>